<organism evidence="4 5">
    <name type="scientific">Hanamia caeni</name>
    <dbReference type="NCBI Taxonomy" id="2294116"/>
    <lineage>
        <taxon>Bacteria</taxon>
        <taxon>Pseudomonadati</taxon>
        <taxon>Bacteroidota</taxon>
        <taxon>Chitinophagia</taxon>
        <taxon>Chitinophagales</taxon>
        <taxon>Chitinophagaceae</taxon>
        <taxon>Hanamia</taxon>
    </lineage>
</organism>
<dbReference type="SUPFAM" id="SSF56925">
    <property type="entry name" value="OMPA-like"/>
    <property type="match status" value="1"/>
</dbReference>
<evidence type="ECO:0000313" key="4">
    <source>
        <dbReference type="EMBL" id="RNI34208.1"/>
    </source>
</evidence>
<reference evidence="4 5" key="1">
    <citation type="submission" date="2018-11" db="EMBL/GenBank/DDBJ databases">
        <title>Draft genome sequence of Ferruginibacter sp. BO-59.</title>
        <authorList>
            <person name="Im W.T."/>
        </authorList>
    </citation>
    <scope>NUCLEOTIDE SEQUENCE [LARGE SCALE GENOMIC DNA]</scope>
    <source>
        <strain evidence="4 5">BO-59</strain>
    </source>
</reference>
<dbReference type="InterPro" id="IPR006665">
    <property type="entry name" value="OmpA-like"/>
</dbReference>
<evidence type="ECO:0000256" key="2">
    <source>
        <dbReference type="SAM" id="SignalP"/>
    </source>
</evidence>
<dbReference type="InterPro" id="IPR036737">
    <property type="entry name" value="OmpA-like_sf"/>
</dbReference>
<comment type="caution">
    <text evidence="4">The sequence shown here is derived from an EMBL/GenBank/DDBJ whole genome shotgun (WGS) entry which is preliminary data.</text>
</comment>
<feature type="signal peptide" evidence="2">
    <location>
        <begin position="1"/>
        <end position="22"/>
    </location>
</feature>
<evidence type="ECO:0000313" key="5">
    <source>
        <dbReference type="Proteomes" id="UP000267223"/>
    </source>
</evidence>
<dbReference type="InterPro" id="IPR011250">
    <property type="entry name" value="OMP/PagP_B-barrel"/>
</dbReference>
<keyword evidence="2" id="KW-0732">Signal</keyword>
<dbReference type="Pfam" id="PF00691">
    <property type="entry name" value="OmpA"/>
    <property type="match status" value="1"/>
</dbReference>
<evidence type="ECO:0000256" key="1">
    <source>
        <dbReference type="SAM" id="MobiDB-lite"/>
    </source>
</evidence>
<feature type="chain" id="PRO_5018332655" description="OmpA-like domain-containing protein" evidence="2">
    <location>
        <begin position="23"/>
        <end position="515"/>
    </location>
</feature>
<dbReference type="SUPFAM" id="SSF103088">
    <property type="entry name" value="OmpA-like"/>
    <property type="match status" value="1"/>
</dbReference>
<feature type="region of interest" description="Disordered" evidence="1">
    <location>
        <begin position="355"/>
        <end position="377"/>
    </location>
</feature>
<dbReference type="Gene3D" id="3.30.1330.60">
    <property type="entry name" value="OmpA-like domain"/>
    <property type="match status" value="1"/>
</dbReference>
<dbReference type="Proteomes" id="UP000267223">
    <property type="component" value="Unassembled WGS sequence"/>
</dbReference>
<keyword evidence="5" id="KW-1185">Reference proteome</keyword>
<dbReference type="SUPFAM" id="SSF103647">
    <property type="entry name" value="TSP type-3 repeat"/>
    <property type="match status" value="1"/>
</dbReference>
<gene>
    <name evidence="4" type="ORF">EFY79_16035</name>
</gene>
<accession>A0A3M9NB72</accession>
<feature type="domain" description="OmpA-like" evidence="3">
    <location>
        <begin position="428"/>
        <end position="498"/>
    </location>
</feature>
<dbReference type="InterPro" id="IPR028974">
    <property type="entry name" value="TSP_type-3_rpt"/>
</dbReference>
<dbReference type="OrthoDB" id="1522982at2"/>
<dbReference type="GO" id="GO:0005509">
    <property type="term" value="F:calcium ion binding"/>
    <property type="evidence" value="ECO:0007669"/>
    <property type="project" value="InterPro"/>
</dbReference>
<feature type="compositionally biased region" description="Basic and acidic residues" evidence="1">
    <location>
        <begin position="367"/>
        <end position="377"/>
    </location>
</feature>
<dbReference type="Gene3D" id="4.10.1080.10">
    <property type="entry name" value="TSP type-3 repeat"/>
    <property type="match status" value="1"/>
</dbReference>
<dbReference type="RefSeq" id="WP_123121749.1">
    <property type="nucleotide sequence ID" value="NZ_RJJR01000014.1"/>
</dbReference>
<sequence length="515" mass="56409">MPKKITLLFIGIFSLLSFNLFAQDSGRYDIYDSSVISSKAKKQQDAFMNYSNDFPAKPRSQTEIGVSGGLFAISGDVSSKLPTGGFSVHIRKALGYVFSLRAQYVYGVARGLNWKPSYGYSNNEVWSGFSVADLDKVYYNYKTTVSDLSLQGIFTLNNVRFHKQKSGMVLYAGVGFGATVYNAKVQVPDNFNSVQAVTDQYGDRKKTRDALKDLLKDVPYTPAQNENKTKPTLGGHPLRPTGTGLAGVAFKLSKRVNLAIEDRFTFTKDDLLDGQQWQEHPLLDPAQTRDFDSYNYFSVGLNFNVGSKAVEPLWWVNPLDYAYSEISVPKHMKHWKTEYIDTDGDGVVDDLDKEPNTPEGCPVDTHGVSKDTDGDGVPDCKDKQLITPTECQPVDADGVGKCPEPECCKTLAAQATMCNLGNLPSISFKGRSTILSGDAQSMLSNVASQLKNNPNCNITLSGYPSATKASQAVCNKRLEAIKAYFTEKEGISADRITQNCETGGGDANTVDIKAD</sequence>
<dbReference type="AlphaFoldDB" id="A0A3M9NB72"/>
<name>A0A3M9NB72_9BACT</name>
<proteinExistence type="predicted"/>
<protein>
    <recommendedName>
        <fullName evidence="3">OmpA-like domain-containing protein</fullName>
    </recommendedName>
</protein>
<evidence type="ECO:0000259" key="3">
    <source>
        <dbReference type="Pfam" id="PF00691"/>
    </source>
</evidence>
<dbReference type="EMBL" id="RJJR01000014">
    <property type="protein sequence ID" value="RNI34208.1"/>
    <property type="molecule type" value="Genomic_DNA"/>
</dbReference>